<evidence type="ECO:0000256" key="2">
    <source>
        <dbReference type="SAM" id="MobiDB-lite"/>
    </source>
</evidence>
<comment type="similarity">
    <text evidence="1">Belongs to the mycobacterial PPE family.</text>
</comment>
<reference evidence="4 5" key="1">
    <citation type="submission" date="2024-10" db="EMBL/GenBank/DDBJ databases">
        <title>The Natural Products Discovery Center: Release of the First 8490 Sequenced Strains for Exploring Actinobacteria Biosynthetic Diversity.</title>
        <authorList>
            <person name="Kalkreuter E."/>
            <person name="Kautsar S.A."/>
            <person name="Yang D."/>
            <person name="Bader C.D."/>
            <person name="Teijaro C.N."/>
            <person name="Fluegel L."/>
            <person name="Davis C.M."/>
            <person name="Simpson J.R."/>
            <person name="Lauterbach L."/>
            <person name="Steele A.D."/>
            <person name="Gui C."/>
            <person name="Meng S."/>
            <person name="Li G."/>
            <person name="Viehrig K."/>
            <person name="Ye F."/>
            <person name="Su P."/>
            <person name="Kiefer A.F."/>
            <person name="Nichols A."/>
            <person name="Cepeda A.J."/>
            <person name="Yan W."/>
            <person name="Fan B."/>
            <person name="Jiang Y."/>
            <person name="Adhikari A."/>
            <person name="Zheng C.-J."/>
            <person name="Schuster L."/>
            <person name="Cowan T.M."/>
            <person name="Smanski M.J."/>
            <person name="Chevrette M.G."/>
            <person name="De Carvalho L.P.S."/>
            <person name="Shen B."/>
        </authorList>
    </citation>
    <scope>NUCLEOTIDE SEQUENCE [LARGE SCALE GENOMIC DNA]</scope>
    <source>
        <strain evidence="4 5">NPDC004045</strain>
    </source>
</reference>
<protein>
    <submittedName>
        <fullName evidence="4">PPE domain-containing protein</fullName>
    </submittedName>
</protein>
<evidence type="ECO:0000259" key="3">
    <source>
        <dbReference type="Pfam" id="PF00823"/>
    </source>
</evidence>
<comment type="caution">
    <text evidence="4">The sequence shown here is derived from an EMBL/GenBank/DDBJ whole genome shotgun (WGS) entry which is preliminary data.</text>
</comment>
<evidence type="ECO:0000256" key="1">
    <source>
        <dbReference type="ARBA" id="ARBA00010652"/>
    </source>
</evidence>
<dbReference type="Gene3D" id="1.20.1260.20">
    <property type="entry name" value="PPE superfamily"/>
    <property type="match status" value="1"/>
</dbReference>
<gene>
    <name evidence="4" type="ORF">ACFYTF_07015</name>
</gene>
<dbReference type="Pfam" id="PF00823">
    <property type="entry name" value="PPE"/>
    <property type="match status" value="1"/>
</dbReference>
<accession>A0ABW6PJJ6</accession>
<dbReference type="InterPro" id="IPR000030">
    <property type="entry name" value="PPE_dom"/>
</dbReference>
<evidence type="ECO:0000313" key="5">
    <source>
        <dbReference type="Proteomes" id="UP001601444"/>
    </source>
</evidence>
<sequence length="329" mass="33080">MIEPPQPGFTGVVWEAREPARLAADLTTGPGPVPMADAAAAWTRLATALGTAVLDYEQVLRTLRGSWQSGRSDEVWERISTLRDWLVETAAAATANAARMQAQVLAYEVAARAMPGAAELDAIATAQKALENVGSMLGAPVKAIAAQTDADADAATAVASRVMRSYEAATEPLATPWLHVPPPPIVPETALAAEQAGTSGDPAAAAAGAAAMPGAGMMGPLALPALPGPVQTAYRAPVFAQSTTPVVTTTTTAAPVATPGGQAAPIVPGAMANGGAADAARFPRAGLAYEESDQLVAEGEIQAAPAVLGGTERPAPQAVTRETGAEGTA</sequence>
<dbReference type="RefSeq" id="WP_387699424.1">
    <property type="nucleotide sequence ID" value="NZ_JBIAMX010000003.1"/>
</dbReference>
<feature type="domain" description="PPE" evidence="3">
    <location>
        <begin position="14"/>
        <end position="175"/>
    </location>
</feature>
<evidence type="ECO:0000313" key="4">
    <source>
        <dbReference type="EMBL" id="MFF0542571.1"/>
    </source>
</evidence>
<keyword evidence="5" id="KW-1185">Reference proteome</keyword>
<dbReference type="EMBL" id="JBIAMX010000003">
    <property type="protein sequence ID" value="MFF0542571.1"/>
    <property type="molecule type" value="Genomic_DNA"/>
</dbReference>
<name>A0ABW6PJJ6_9NOCA</name>
<proteinExistence type="inferred from homology"/>
<organism evidence="4 5">
    <name type="scientific">Nocardia thailandica</name>
    <dbReference type="NCBI Taxonomy" id="257275"/>
    <lineage>
        <taxon>Bacteria</taxon>
        <taxon>Bacillati</taxon>
        <taxon>Actinomycetota</taxon>
        <taxon>Actinomycetes</taxon>
        <taxon>Mycobacteriales</taxon>
        <taxon>Nocardiaceae</taxon>
        <taxon>Nocardia</taxon>
    </lineage>
</organism>
<dbReference type="Proteomes" id="UP001601444">
    <property type="component" value="Unassembled WGS sequence"/>
</dbReference>
<dbReference type="SUPFAM" id="SSF140459">
    <property type="entry name" value="PE/PPE dimer-like"/>
    <property type="match status" value="1"/>
</dbReference>
<feature type="region of interest" description="Disordered" evidence="2">
    <location>
        <begin position="304"/>
        <end position="329"/>
    </location>
</feature>
<dbReference type="InterPro" id="IPR038332">
    <property type="entry name" value="PPE_sf"/>
</dbReference>